<keyword evidence="3 6" id="KW-0863">Zinc-finger</keyword>
<dbReference type="OrthoDB" id="7782839at2759"/>
<dbReference type="Pfam" id="PF13613">
    <property type="entry name" value="HTH_Tnp_4"/>
    <property type="match status" value="1"/>
</dbReference>
<dbReference type="SUPFAM" id="SSF57716">
    <property type="entry name" value="Glucocorticoid receptor-like (DNA-binding domain)"/>
    <property type="match status" value="1"/>
</dbReference>
<feature type="compositionally biased region" description="Low complexity" evidence="7">
    <location>
        <begin position="104"/>
        <end position="116"/>
    </location>
</feature>
<protein>
    <recommendedName>
        <fullName evidence="8">THAP-type domain-containing protein</fullName>
    </recommendedName>
</protein>
<reference evidence="9" key="2">
    <citation type="submission" date="2020-11" db="EMBL/GenBank/DDBJ databases">
        <authorList>
            <person name="McCartney M.A."/>
            <person name="Auch B."/>
            <person name="Kono T."/>
            <person name="Mallez S."/>
            <person name="Becker A."/>
            <person name="Gohl D.M."/>
            <person name="Silverstein K.A.T."/>
            <person name="Koren S."/>
            <person name="Bechman K.B."/>
            <person name="Herman A."/>
            <person name="Abrahante J.E."/>
            <person name="Garbe J."/>
        </authorList>
    </citation>
    <scope>NUCLEOTIDE SEQUENCE</scope>
    <source>
        <strain evidence="9">Duluth1</strain>
        <tissue evidence="9">Whole animal</tissue>
    </source>
</reference>
<evidence type="ECO:0000256" key="1">
    <source>
        <dbReference type="ARBA" id="ARBA00001968"/>
    </source>
</evidence>
<feature type="compositionally biased region" description="Polar residues" evidence="7">
    <location>
        <begin position="203"/>
        <end position="221"/>
    </location>
</feature>
<dbReference type="Pfam" id="PF13359">
    <property type="entry name" value="DDE_Tnp_4"/>
    <property type="match status" value="1"/>
</dbReference>
<dbReference type="EMBL" id="JAIWYP010000004">
    <property type="protein sequence ID" value="KAH3837835.1"/>
    <property type="molecule type" value="Genomic_DNA"/>
</dbReference>
<evidence type="ECO:0000256" key="3">
    <source>
        <dbReference type="ARBA" id="ARBA00022771"/>
    </source>
</evidence>
<feature type="domain" description="THAP-type" evidence="8">
    <location>
        <begin position="1"/>
        <end position="80"/>
    </location>
</feature>
<evidence type="ECO:0000256" key="4">
    <source>
        <dbReference type="ARBA" id="ARBA00022833"/>
    </source>
</evidence>
<dbReference type="InterPro" id="IPR027806">
    <property type="entry name" value="HARBI1_dom"/>
</dbReference>
<dbReference type="InterPro" id="IPR027805">
    <property type="entry name" value="Transposase_HTH_dom"/>
</dbReference>
<evidence type="ECO:0000256" key="5">
    <source>
        <dbReference type="ARBA" id="ARBA00023125"/>
    </source>
</evidence>
<keyword evidence="5 6" id="KW-0238">DNA-binding</keyword>
<feature type="compositionally biased region" description="Polar residues" evidence="7">
    <location>
        <begin position="117"/>
        <end position="133"/>
    </location>
</feature>
<keyword evidence="10" id="KW-1185">Reference proteome</keyword>
<dbReference type="PANTHER" id="PTHR23080">
    <property type="entry name" value="THAP DOMAIN PROTEIN"/>
    <property type="match status" value="1"/>
</dbReference>
<dbReference type="InterPro" id="IPR006612">
    <property type="entry name" value="THAP_Znf"/>
</dbReference>
<evidence type="ECO:0000256" key="6">
    <source>
        <dbReference type="PROSITE-ProRule" id="PRU00309"/>
    </source>
</evidence>
<dbReference type="GO" id="GO:0003677">
    <property type="term" value="F:DNA binding"/>
    <property type="evidence" value="ECO:0007669"/>
    <property type="project" value="UniProtKB-UniRule"/>
</dbReference>
<evidence type="ECO:0000313" key="10">
    <source>
        <dbReference type="Proteomes" id="UP000828390"/>
    </source>
</evidence>
<name>A0A9D4KE29_DREPO</name>
<evidence type="ECO:0000259" key="8">
    <source>
        <dbReference type="PROSITE" id="PS50950"/>
    </source>
</evidence>
<comment type="caution">
    <text evidence="9">The sequence shown here is derived from an EMBL/GenBank/DDBJ whole genome shotgun (WGS) entry which is preliminary data.</text>
</comment>
<keyword evidence="2" id="KW-0479">Metal-binding</keyword>
<evidence type="ECO:0000313" key="9">
    <source>
        <dbReference type="EMBL" id="KAH3837835.1"/>
    </source>
</evidence>
<comment type="cofactor">
    <cofactor evidence="1">
        <name>a divalent metal cation</name>
        <dbReference type="ChEBI" id="CHEBI:60240"/>
    </cofactor>
</comment>
<feature type="region of interest" description="Disordered" evidence="7">
    <location>
        <begin position="104"/>
        <end position="155"/>
    </location>
</feature>
<dbReference type="Proteomes" id="UP000828390">
    <property type="component" value="Unassembled WGS sequence"/>
</dbReference>
<proteinExistence type="predicted"/>
<dbReference type="GO" id="GO:0008270">
    <property type="term" value="F:zinc ion binding"/>
    <property type="evidence" value="ECO:0007669"/>
    <property type="project" value="UniProtKB-KW"/>
</dbReference>
<accession>A0A9D4KE29</accession>
<dbReference type="Pfam" id="PF05485">
    <property type="entry name" value="THAP"/>
    <property type="match status" value="1"/>
</dbReference>
<keyword evidence="4" id="KW-0862">Zinc</keyword>
<dbReference type="AlphaFoldDB" id="A0A9D4KE29"/>
<reference evidence="9" key="1">
    <citation type="journal article" date="2019" name="bioRxiv">
        <title>The Genome of the Zebra Mussel, Dreissena polymorpha: A Resource for Invasive Species Research.</title>
        <authorList>
            <person name="McCartney M.A."/>
            <person name="Auch B."/>
            <person name="Kono T."/>
            <person name="Mallez S."/>
            <person name="Zhang Y."/>
            <person name="Obille A."/>
            <person name="Becker A."/>
            <person name="Abrahante J.E."/>
            <person name="Garbe J."/>
            <person name="Badalamenti J.P."/>
            <person name="Herman A."/>
            <person name="Mangelson H."/>
            <person name="Liachko I."/>
            <person name="Sullivan S."/>
            <person name="Sone E.D."/>
            <person name="Koren S."/>
            <person name="Silverstein K.A.T."/>
            <person name="Beckman K.B."/>
            <person name="Gohl D.M."/>
        </authorList>
    </citation>
    <scope>NUCLEOTIDE SEQUENCE</scope>
    <source>
        <strain evidence="9">Duluth1</strain>
        <tissue evidence="9">Whole animal</tissue>
    </source>
</reference>
<evidence type="ECO:0000256" key="7">
    <source>
        <dbReference type="SAM" id="MobiDB-lite"/>
    </source>
</evidence>
<dbReference type="PROSITE" id="PS50950">
    <property type="entry name" value="ZF_THAP"/>
    <property type="match status" value="1"/>
</dbReference>
<evidence type="ECO:0000256" key="2">
    <source>
        <dbReference type="ARBA" id="ARBA00022723"/>
    </source>
</evidence>
<organism evidence="9 10">
    <name type="scientific">Dreissena polymorpha</name>
    <name type="common">Zebra mussel</name>
    <name type="synonym">Mytilus polymorpha</name>
    <dbReference type="NCBI Taxonomy" id="45954"/>
    <lineage>
        <taxon>Eukaryota</taxon>
        <taxon>Metazoa</taxon>
        <taxon>Spiralia</taxon>
        <taxon>Lophotrochozoa</taxon>
        <taxon>Mollusca</taxon>
        <taxon>Bivalvia</taxon>
        <taxon>Autobranchia</taxon>
        <taxon>Heteroconchia</taxon>
        <taxon>Euheterodonta</taxon>
        <taxon>Imparidentia</taxon>
        <taxon>Neoheterodontei</taxon>
        <taxon>Myida</taxon>
        <taxon>Dreissenoidea</taxon>
        <taxon>Dreissenidae</taxon>
        <taxon>Dreissena</taxon>
    </lineage>
</organism>
<feature type="region of interest" description="Disordered" evidence="7">
    <location>
        <begin position="199"/>
        <end position="221"/>
    </location>
</feature>
<feature type="compositionally biased region" description="Low complexity" evidence="7">
    <location>
        <begin position="134"/>
        <end position="146"/>
    </location>
</feature>
<sequence>MPTSCLVKGCKNAFGYVKDVKFHRLPIKDMKNCREWLLRAGMTQEEISEVTFSRMKNLRICSAHFPSARRPGEPFVPTIGIPVYERRLAAEILLNMNNVATASTCTTTSGTSTESSQAGPTSYSGSQESDQIYSTQSSNTGQSTSQMRNDNEMNLPDCFVTAPEEVASTASSVRPKRKLFREMESQVTPKDPKKMRNMALQKTPPTSRQTEMTPKSRRSTFSNTDLTLSKDVQTLIPSQNFVVKKSTSTQTVIETENKSVQACLEKIELLKSSDKELKKFTGIENYKLFEILHKYLISKCSVTLCTIQTHSDDPSKLFSHISTESQLLLVLYKLKRNPVDSVLSSEFHISTGRISEIFKFWIKRMYRKFKIIKIWPSHENVHKHMPTATKQHFPDLVAISDCVEFSTQVPRAPLPGKQLFSNYKNCHTVKVMYSTAPNGALIHCSDAYGGNSSDKEIFAQSDLSTRLKPHDGLMVDKGFLIKDCIQGKDIKLYRPPFLTEKMKQFDTTDRESGRLIARSRIVVENFNARLSYFTFLKQKKIPVLYLPIMNEISFVCGFLANLGPLVRNTRSTETLDEQIEDEDML</sequence>
<gene>
    <name evidence="9" type="ORF">DPMN_111237</name>
</gene>